<dbReference type="InterPro" id="IPR045584">
    <property type="entry name" value="Pilin-like"/>
</dbReference>
<dbReference type="Proteomes" id="UP000594778">
    <property type="component" value="Chromosome"/>
</dbReference>
<dbReference type="SUPFAM" id="SSF54523">
    <property type="entry name" value="Pili subunits"/>
    <property type="match status" value="1"/>
</dbReference>
<dbReference type="Gene3D" id="3.30.700.10">
    <property type="entry name" value="Glycoprotein, Type 4 Pilin"/>
    <property type="match status" value="1"/>
</dbReference>
<reference evidence="2 3" key="1">
    <citation type="submission" date="2020-12" db="EMBL/GenBank/DDBJ databases">
        <title>FDA dAtabase for Regulatory Grade micrObial Sequences (FDA-ARGOS): Supporting development and validation of Infectious Disease Dx tests.</title>
        <authorList>
            <person name="Sproer C."/>
            <person name="Gronow S."/>
            <person name="Severitt S."/>
            <person name="Schroder I."/>
            <person name="Tallon L."/>
            <person name="Sadzewicz L."/>
            <person name="Zhao X."/>
            <person name="Boylan J."/>
            <person name="Ott S."/>
            <person name="Bowen H."/>
            <person name="Vavikolanu K."/>
            <person name="Mehta A."/>
            <person name="Aluvathingal J."/>
            <person name="Nadendla S."/>
            <person name="Lowell S."/>
            <person name="Myers T."/>
            <person name="Yan Y."/>
            <person name="Sichtig H."/>
        </authorList>
    </citation>
    <scope>NUCLEOTIDE SEQUENCE [LARGE SCALE GENOMIC DNA]</scope>
    <source>
        <strain evidence="2 3">FDAARGOS_909</strain>
    </source>
</reference>
<keyword evidence="1" id="KW-0472">Membrane</keyword>
<gene>
    <name evidence="2" type="ORF">I6G66_27895</name>
</gene>
<dbReference type="InterPro" id="IPR012902">
    <property type="entry name" value="N_methyl_site"/>
</dbReference>
<dbReference type="AlphaFoldDB" id="A0A7T2S359"/>
<accession>A0A7T2S359</accession>
<name>A0A7T2S359_DELAC</name>
<dbReference type="GO" id="GO:0043683">
    <property type="term" value="P:type IV pilus assembly"/>
    <property type="evidence" value="ECO:0007669"/>
    <property type="project" value="InterPro"/>
</dbReference>
<feature type="transmembrane region" description="Helical" evidence="1">
    <location>
        <begin position="12"/>
        <end position="33"/>
    </location>
</feature>
<dbReference type="Pfam" id="PF07963">
    <property type="entry name" value="N_methyl"/>
    <property type="match status" value="1"/>
</dbReference>
<dbReference type="EMBL" id="CP065668">
    <property type="protein sequence ID" value="QPS08039.1"/>
    <property type="molecule type" value="Genomic_DNA"/>
</dbReference>
<sequence length="145" mass="15979">MSRTVRRPAPPGFTLIELMIVVAVIVILGTVAVPSYNEYIRGVHRADARAGLLQAQQWLERAATANGAYPTMLPVDLTWARDSSKRYTIDFLATSGHDDDTYTLIATRRGSQLGDRCGDFTLTHTGERDARNLGANTKAIDCWGR</sequence>
<proteinExistence type="predicted"/>
<organism evidence="2 3">
    <name type="scientific">Delftia acidovorans</name>
    <name type="common">Pseudomonas acidovorans</name>
    <name type="synonym">Comamonas acidovorans</name>
    <dbReference type="NCBI Taxonomy" id="80866"/>
    <lineage>
        <taxon>Bacteria</taxon>
        <taxon>Pseudomonadati</taxon>
        <taxon>Pseudomonadota</taxon>
        <taxon>Betaproteobacteria</taxon>
        <taxon>Burkholderiales</taxon>
        <taxon>Comamonadaceae</taxon>
        <taxon>Delftia</taxon>
    </lineage>
</organism>
<keyword evidence="1" id="KW-1133">Transmembrane helix</keyword>
<evidence type="ECO:0000313" key="3">
    <source>
        <dbReference type="Proteomes" id="UP000594778"/>
    </source>
</evidence>
<dbReference type="RefSeq" id="WP_183019801.1">
    <property type="nucleotide sequence ID" value="NZ_CP065668.1"/>
</dbReference>
<keyword evidence="1" id="KW-0812">Transmembrane</keyword>
<dbReference type="InterPro" id="IPR031982">
    <property type="entry name" value="PilE-like"/>
</dbReference>
<evidence type="ECO:0000313" key="2">
    <source>
        <dbReference type="EMBL" id="QPS08039.1"/>
    </source>
</evidence>
<dbReference type="NCBIfam" id="TIGR02532">
    <property type="entry name" value="IV_pilin_GFxxxE"/>
    <property type="match status" value="1"/>
</dbReference>
<protein>
    <submittedName>
        <fullName evidence="2">Type IV pilin protein</fullName>
    </submittedName>
</protein>
<evidence type="ECO:0000256" key="1">
    <source>
        <dbReference type="SAM" id="Phobius"/>
    </source>
</evidence>
<dbReference type="Pfam" id="PF16732">
    <property type="entry name" value="ComP_DUS"/>
    <property type="match status" value="1"/>
</dbReference>